<evidence type="ECO:0000313" key="5">
    <source>
        <dbReference type="EMBL" id="MCO8276250.1"/>
    </source>
</evidence>
<name>A0ABT1E287_9ACTN</name>
<keyword evidence="3" id="KW-0446">Lipid-binding</keyword>
<dbReference type="RefSeq" id="WP_253242283.1">
    <property type="nucleotide sequence ID" value="NZ_JAMYJR010000042.1"/>
</dbReference>
<reference evidence="5 6" key="1">
    <citation type="submission" date="2022-06" db="EMBL/GenBank/DDBJ databases">
        <title>New Species of the Genus Actinoplanes, ActinopZanes ferrugineus.</title>
        <authorList>
            <person name="Ding P."/>
        </authorList>
    </citation>
    <scope>NUCLEOTIDE SEQUENCE [LARGE SCALE GENOMIC DNA]</scope>
    <source>
        <strain evidence="5 6">TRM88003</strain>
    </source>
</reference>
<evidence type="ECO:0000256" key="2">
    <source>
        <dbReference type="ARBA" id="ARBA00023034"/>
    </source>
</evidence>
<sequence length="219" mass="22722">MPDPPILAEDLLLLLFQPDSGPQTTDVRADQSTLSDALAGAVLADLGLSGHLRLVPGQAGAKRVEAVAQQPPADDILRLAWEFLAAGPRGIDTALAAIGPDLHGELLDRLVRRGDIRRSRRTTLGVLEVEVLEDAGTGRREDLLAAVREVLVDGVDPPPRLAALAALVAGSGTLAQFGPGIPRDASLIARAKKFDYESGGATAAAEAIARTIAAAVVSK</sequence>
<accession>A0ABT1E287</accession>
<evidence type="ECO:0000256" key="3">
    <source>
        <dbReference type="ARBA" id="ARBA00023121"/>
    </source>
</evidence>
<dbReference type="Proteomes" id="UP001523369">
    <property type="component" value="Unassembled WGS sequence"/>
</dbReference>
<dbReference type="Gene3D" id="1.10.3630.10">
    <property type="entry name" value="yeast vps74-n-term truncation variant domain like"/>
    <property type="match status" value="1"/>
</dbReference>
<evidence type="ECO:0000256" key="1">
    <source>
        <dbReference type="ARBA" id="ARBA00004255"/>
    </source>
</evidence>
<dbReference type="Pfam" id="PF05719">
    <property type="entry name" value="GPP34"/>
    <property type="match status" value="1"/>
</dbReference>
<evidence type="ECO:0000256" key="4">
    <source>
        <dbReference type="ARBA" id="ARBA00023136"/>
    </source>
</evidence>
<dbReference type="InterPro" id="IPR038261">
    <property type="entry name" value="GPP34-like_sf"/>
</dbReference>
<organism evidence="5 6">
    <name type="scientific">Paractinoplanes aksuensis</name>
    <dbReference type="NCBI Taxonomy" id="2939490"/>
    <lineage>
        <taxon>Bacteria</taxon>
        <taxon>Bacillati</taxon>
        <taxon>Actinomycetota</taxon>
        <taxon>Actinomycetes</taxon>
        <taxon>Micromonosporales</taxon>
        <taxon>Micromonosporaceae</taxon>
        <taxon>Paractinoplanes</taxon>
    </lineage>
</organism>
<keyword evidence="2" id="KW-0333">Golgi apparatus</keyword>
<dbReference type="InterPro" id="IPR008628">
    <property type="entry name" value="GPP34-like"/>
</dbReference>
<dbReference type="EMBL" id="JAMYJR010000042">
    <property type="protein sequence ID" value="MCO8276250.1"/>
    <property type="molecule type" value="Genomic_DNA"/>
</dbReference>
<evidence type="ECO:0000313" key="6">
    <source>
        <dbReference type="Proteomes" id="UP001523369"/>
    </source>
</evidence>
<gene>
    <name evidence="5" type="ORF">M1L60_37295</name>
</gene>
<comment type="caution">
    <text evidence="5">The sequence shown here is derived from an EMBL/GenBank/DDBJ whole genome shotgun (WGS) entry which is preliminary data.</text>
</comment>
<comment type="subcellular location">
    <subcellularLocation>
        <location evidence="1">Golgi apparatus membrane</location>
        <topology evidence="1">Peripheral membrane protein</topology>
        <orientation evidence="1">Cytoplasmic side</orientation>
    </subcellularLocation>
</comment>
<keyword evidence="4" id="KW-0472">Membrane</keyword>
<proteinExistence type="predicted"/>
<keyword evidence="6" id="KW-1185">Reference proteome</keyword>
<protein>
    <submittedName>
        <fullName evidence="5">GPP34 family phosphoprotein</fullName>
    </submittedName>
</protein>